<feature type="domain" description="ABC transporter" evidence="17">
    <location>
        <begin position="315"/>
        <end position="618"/>
    </location>
</feature>
<dbReference type="Gene3D" id="1.20.1580.10">
    <property type="entry name" value="ABC transporter ATPase like domain"/>
    <property type="match status" value="1"/>
</dbReference>
<evidence type="ECO:0000313" key="19">
    <source>
        <dbReference type="Proteomes" id="UP000035548"/>
    </source>
</evidence>
<keyword evidence="6" id="KW-0227">DNA damage</keyword>
<keyword evidence="2" id="KW-0963">Cytoplasm</keyword>
<organism evidence="18 19">
    <name type="scientific">Corynebacterium uterequi</name>
    <dbReference type="NCBI Taxonomy" id="1072256"/>
    <lineage>
        <taxon>Bacteria</taxon>
        <taxon>Bacillati</taxon>
        <taxon>Actinomycetota</taxon>
        <taxon>Actinomycetes</taxon>
        <taxon>Mycobacteriales</taxon>
        <taxon>Corynebacteriaceae</taxon>
        <taxon>Corynebacterium</taxon>
    </lineage>
</organism>
<evidence type="ECO:0000256" key="9">
    <source>
        <dbReference type="ARBA" id="ARBA00022833"/>
    </source>
</evidence>
<dbReference type="SUPFAM" id="SSF52540">
    <property type="entry name" value="P-loop containing nucleoside triphosphate hydrolases"/>
    <property type="match status" value="2"/>
</dbReference>
<evidence type="ECO:0000256" key="11">
    <source>
        <dbReference type="ARBA" id="ARBA00022881"/>
    </source>
</evidence>
<dbReference type="Gene3D" id="3.40.50.300">
    <property type="entry name" value="P-loop containing nucleotide triphosphate hydrolases"/>
    <property type="match status" value="2"/>
</dbReference>
<dbReference type="GO" id="GO:0005737">
    <property type="term" value="C:cytoplasm"/>
    <property type="evidence" value="ECO:0007669"/>
    <property type="project" value="UniProtKB-SubCell"/>
</dbReference>
<keyword evidence="13" id="KW-0234">DNA repair</keyword>
<dbReference type="RefSeq" id="WP_236684798.1">
    <property type="nucleotide sequence ID" value="NZ_CP011546.1"/>
</dbReference>
<keyword evidence="19" id="KW-1185">Reference proteome</keyword>
<dbReference type="PROSITE" id="PS50893">
    <property type="entry name" value="ABC_TRANSPORTER_2"/>
    <property type="match status" value="1"/>
</dbReference>
<dbReference type="STRING" id="1072256.CUTER_09955"/>
<proteinExistence type="inferred from homology"/>
<dbReference type="KEGG" id="cut:CUTER_09955"/>
<evidence type="ECO:0000256" key="16">
    <source>
        <dbReference type="ARBA" id="ARBA00042156"/>
    </source>
</evidence>
<dbReference type="GO" id="GO:0016887">
    <property type="term" value="F:ATP hydrolysis activity"/>
    <property type="evidence" value="ECO:0007669"/>
    <property type="project" value="InterPro"/>
</dbReference>
<keyword evidence="7" id="KW-0228">DNA excision</keyword>
<dbReference type="InterPro" id="IPR003439">
    <property type="entry name" value="ABC_transporter-like_ATP-bd"/>
</dbReference>
<evidence type="ECO:0000256" key="13">
    <source>
        <dbReference type="ARBA" id="ARBA00023204"/>
    </source>
</evidence>
<evidence type="ECO:0000256" key="8">
    <source>
        <dbReference type="ARBA" id="ARBA00022771"/>
    </source>
</evidence>
<protein>
    <recommendedName>
        <fullName evidence="15">UvrABC system protein A</fullName>
    </recommendedName>
    <alternativeName>
        <fullName evidence="16">Excinuclease ABC subunit A</fullName>
    </alternativeName>
</protein>
<reference evidence="18 19" key="1">
    <citation type="journal article" date="2015" name="Genome Announc.">
        <title>Virulence Factor Genes Detected in the Complete Genome Sequence of Corynebacterium uterequi DSM 45634, Isolated from the Uterus of a Maiden Mare.</title>
        <authorList>
            <person name="Ruckert C."/>
            <person name="Kriete M."/>
            <person name="Jaenicke S."/>
            <person name="Winkler A."/>
            <person name="Tauch A."/>
        </authorList>
    </citation>
    <scope>NUCLEOTIDE SEQUENCE [LARGE SCALE GENOMIC DNA]</scope>
    <source>
        <strain evidence="18 19">DSM 45634</strain>
    </source>
</reference>
<evidence type="ECO:0000259" key="17">
    <source>
        <dbReference type="PROSITE" id="PS50893"/>
    </source>
</evidence>
<dbReference type="SMART" id="SM00382">
    <property type="entry name" value="AAA"/>
    <property type="match status" value="1"/>
</dbReference>
<dbReference type="PROSITE" id="PS00211">
    <property type="entry name" value="ABC_TRANSPORTER_1"/>
    <property type="match status" value="2"/>
</dbReference>
<evidence type="ECO:0000256" key="2">
    <source>
        <dbReference type="ARBA" id="ARBA00022490"/>
    </source>
</evidence>
<dbReference type="GO" id="GO:0005524">
    <property type="term" value="F:ATP binding"/>
    <property type="evidence" value="ECO:0007669"/>
    <property type="project" value="UniProtKB-KW"/>
</dbReference>
<gene>
    <name evidence="18" type="ORF">CUTER_09955</name>
</gene>
<keyword evidence="10" id="KW-0067">ATP-binding</keyword>
<dbReference type="GO" id="GO:0003677">
    <property type="term" value="F:DNA binding"/>
    <property type="evidence" value="ECO:0007669"/>
    <property type="project" value="UniProtKB-KW"/>
</dbReference>
<comment type="similarity">
    <text evidence="14">Belongs to the ABC transporter superfamily. UvrA family.</text>
</comment>
<keyword evidence="9" id="KW-0862">Zinc</keyword>
<dbReference type="GO" id="GO:0006281">
    <property type="term" value="P:DNA repair"/>
    <property type="evidence" value="ECO:0007669"/>
    <property type="project" value="UniProtKB-KW"/>
</dbReference>
<keyword evidence="11" id="KW-0267">Excision nuclease</keyword>
<keyword evidence="3" id="KW-0479">Metal-binding</keyword>
<keyword evidence="12" id="KW-0238">DNA-binding</keyword>
<dbReference type="GO" id="GO:0004518">
    <property type="term" value="F:nuclease activity"/>
    <property type="evidence" value="ECO:0007669"/>
    <property type="project" value="UniProtKB-KW"/>
</dbReference>
<dbReference type="AlphaFoldDB" id="A0A0G3HF76"/>
<evidence type="ECO:0000256" key="7">
    <source>
        <dbReference type="ARBA" id="ARBA00022769"/>
    </source>
</evidence>
<reference evidence="19" key="2">
    <citation type="submission" date="2015-05" db="EMBL/GenBank/DDBJ databases">
        <title>Complete genome sequence of Corynebacterium uterequi DSM 45634, isolated from the uterus of a maiden mare.</title>
        <authorList>
            <person name="Ruckert C."/>
            <person name="Albersmeier A."/>
            <person name="Winkler A."/>
            <person name="Tauch A."/>
        </authorList>
    </citation>
    <scope>NUCLEOTIDE SEQUENCE [LARGE SCALE GENOMIC DNA]</scope>
    <source>
        <strain evidence="19">DSM 45634</strain>
    </source>
</reference>
<dbReference type="Proteomes" id="UP000035548">
    <property type="component" value="Chromosome"/>
</dbReference>
<evidence type="ECO:0000256" key="12">
    <source>
        <dbReference type="ARBA" id="ARBA00023125"/>
    </source>
</evidence>
<evidence type="ECO:0000256" key="5">
    <source>
        <dbReference type="ARBA" id="ARBA00022741"/>
    </source>
</evidence>
<accession>A0A0G3HF76</accession>
<sequence>MTCSGLGYVDDIDLDELIDPDKSVNEGAVRFPSFAPGTYRWKRLALSGIGDPDSPWRELPEESRRLLLHGNQVRLAHPLAGYPKHGIFDGIIPRLKASYLEKASARTTEKEKAALRRIVKRIECPQCQGQRINEAARASRIENLNIAEASHLSIDDCAAFIESVSDEITAAPRHAVVTRLNNIRDIGLGYLSLDRPTDTLSGGESQRLRLVSLLGAPITDATFVMDEPSSGLHPADIDRLLSSIRKLRDAGNTVIIVEHNLQVLAACDHIIELGPGAGTEGGRVVYQGNPQDLLRAPTPTGDALRAGIELRHHSGPSANVITVAHARDNNLQDISVSFPVGQLTVVSGVAGSGKSSLASALRRQHPEVIAIDQVPMAASSRSSLVTALNLDNTIRGAFSDISGLSTSWFSPNGKGACPLCKGRGWTRIDMAFMDDVKTPCEHCGGQGFNETSLSVRLPHGPRRLSIAEVLSCSLTDISHIYAGQADVHTAIELLQEVGLGYLTLGRSLSTLSGGELQRVKLVQFLQEHPEEKSVLILDEITVGLHPRDVDQLTHFLRRLTTRGLTIIAIDHNPGLISQADYSVDIGPGAGTDGGRVVFTGSAQGLANCPNSETGSWLRQLGAAPVIDGQAGHSSRRCAPGA</sequence>
<dbReference type="PANTHER" id="PTHR43152:SF3">
    <property type="entry name" value="UVRABC SYSTEM PROTEIN A"/>
    <property type="match status" value="1"/>
</dbReference>
<keyword evidence="5" id="KW-0547">Nucleotide-binding</keyword>
<dbReference type="EMBL" id="CP011546">
    <property type="protein sequence ID" value="AKK11959.1"/>
    <property type="molecule type" value="Genomic_DNA"/>
</dbReference>
<evidence type="ECO:0000256" key="10">
    <source>
        <dbReference type="ARBA" id="ARBA00022840"/>
    </source>
</evidence>
<evidence type="ECO:0000256" key="4">
    <source>
        <dbReference type="ARBA" id="ARBA00022737"/>
    </source>
</evidence>
<evidence type="ECO:0000256" key="15">
    <source>
        <dbReference type="ARBA" id="ARBA00039316"/>
    </source>
</evidence>
<comment type="subcellular location">
    <subcellularLocation>
        <location evidence="1">Cytoplasm</location>
    </subcellularLocation>
</comment>
<dbReference type="Pfam" id="PF17755">
    <property type="entry name" value="UvrA_DNA-bind"/>
    <property type="match status" value="1"/>
</dbReference>
<dbReference type="InterPro" id="IPR017871">
    <property type="entry name" value="ABC_transporter-like_CS"/>
</dbReference>
<dbReference type="InterPro" id="IPR027417">
    <property type="entry name" value="P-loop_NTPase"/>
</dbReference>
<evidence type="ECO:0000313" key="18">
    <source>
        <dbReference type="EMBL" id="AKK11959.1"/>
    </source>
</evidence>
<dbReference type="InterPro" id="IPR003593">
    <property type="entry name" value="AAA+_ATPase"/>
</dbReference>
<dbReference type="InterPro" id="IPR041552">
    <property type="entry name" value="UvrA_DNA-bd"/>
</dbReference>
<evidence type="ECO:0000256" key="3">
    <source>
        <dbReference type="ARBA" id="ARBA00022723"/>
    </source>
</evidence>
<dbReference type="PATRIC" id="fig|1072256.5.peg.1960"/>
<dbReference type="Pfam" id="PF00005">
    <property type="entry name" value="ABC_tran"/>
    <property type="match status" value="1"/>
</dbReference>
<dbReference type="PANTHER" id="PTHR43152">
    <property type="entry name" value="UVRABC SYSTEM PROTEIN A"/>
    <property type="match status" value="1"/>
</dbReference>
<evidence type="ECO:0000256" key="1">
    <source>
        <dbReference type="ARBA" id="ARBA00004496"/>
    </source>
</evidence>
<keyword evidence="8" id="KW-0863">Zinc-finger</keyword>
<evidence type="ECO:0000256" key="14">
    <source>
        <dbReference type="ARBA" id="ARBA00038000"/>
    </source>
</evidence>
<keyword evidence="4" id="KW-0677">Repeat</keyword>
<dbReference type="GO" id="GO:0008270">
    <property type="term" value="F:zinc ion binding"/>
    <property type="evidence" value="ECO:0007669"/>
    <property type="project" value="UniProtKB-KW"/>
</dbReference>
<evidence type="ECO:0000256" key="6">
    <source>
        <dbReference type="ARBA" id="ARBA00022763"/>
    </source>
</evidence>
<name>A0A0G3HF76_9CORY</name>